<dbReference type="AlphaFoldDB" id="A0A7T8JZT3"/>
<feature type="non-terminal residue" evidence="1">
    <location>
        <position position="1"/>
    </location>
</feature>
<name>A0A7T8JZT3_CALRO</name>
<dbReference type="EMBL" id="CP045898">
    <property type="protein sequence ID" value="QQP39775.1"/>
    <property type="molecule type" value="Genomic_DNA"/>
</dbReference>
<organism evidence="1 2">
    <name type="scientific">Caligus rogercresseyi</name>
    <name type="common">Sea louse</name>
    <dbReference type="NCBI Taxonomy" id="217165"/>
    <lineage>
        <taxon>Eukaryota</taxon>
        <taxon>Metazoa</taxon>
        <taxon>Ecdysozoa</taxon>
        <taxon>Arthropoda</taxon>
        <taxon>Crustacea</taxon>
        <taxon>Multicrustacea</taxon>
        <taxon>Hexanauplia</taxon>
        <taxon>Copepoda</taxon>
        <taxon>Siphonostomatoida</taxon>
        <taxon>Caligidae</taxon>
        <taxon>Caligus</taxon>
    </lineage>
</organism>
<sequence>DSKLSNVVYVDYQAFQHQLAQGIFSAVNEVVVANVHASEVLDAIDIGQENIISPVCKYTVVPKLLE</sequence>
<gene>
    <name evidence="1" type="ORF">FKW44_013594</name>
</gene>
<protein>
    <submittedName>
        <fullName evidence="1">Uncharacterized protein</fullName>
    </submittedName>
</protein>
<accession>A0A7T8JZT3</accession>
<proteinExistence type="predicted"/>
<evidence type="ECO:0000313" key="1">
    <source>
        <dbReference type="EMBL" id="QQP39775.1"/>
    </source>
</evidence>
<reference evidence="2" key="1">
    <citation type="submission" date="2021-01" db="EMBL/GenBank/DDBJ databases">
        <title>Caligus Genome Assembly.</title>
        <authorList>
            <person name="Gallardo-Escarate C."/>
        </authorList>
    </citation>
    <scope>NUCLEOTIDE SEQUENCE [LARGE SCALE GENOMIC DNA]</scope>
</reference>
<evidence type="ECO:0000313" key="2">
    <source>
        <dbReference type="Proteomes" id="UP000595437"/>
    </source>
</evidence>
<dbReference type="Proteomes" id="UP000595437">
    <property type="component" value="Chromosome 9"/>
</dbReference>
<keyword evidence="2" id="KW-1185">Reference proteome</keyword>